<evidence type="ECO:0000256" key="1">
    <source>
        <dbReference type="ARBA" id="ARBA00010835"/>
    </source>
</evidence>
<comment type="function">
    <text evidence="4">Peptide chain release factor 2 directs the termination of translation in response to the peptide chain termination codons UGA and UAA.</text>
</comment>
<keyword evidence="3 4" id="KW-0648">Protein biosynthesis</keyword>
<evidence type="ECO:0000259" key="7">
    <source>
        <dbReference type="SMART" id="SM00937"/>
    </source>
</evidence>
<gene>
    <name evidence="4 8" type="primary">prfB</name>
    <name evidence="8" type="ORF">H0921_12170</name>
</gene>
<dbReference type="InterPro" id="IPR005139">
    <property type="entry name" value="PCRF"/>
</dbReference>
<dbReference type="RefSeq" id="WP_194538655.1">
    <property type="nucleotide sequence ID" value="NZ_JACEFB010000009.1"/>
</dbReference>
<evidence type="ECO:0000256" key="2">
    <source>
        <dbReference type="ARBA" id="ARBA00022481"/>
    </source>
</evidence>
<dbReference type="Pfam" id="PF00472">
    <property type="entry name" value="RF-1"/>
    <property type="match status" value="1"/>
</dbReference>
<keyword evidence="9" id="KW-1185">Reference proteome</keyword>
<feature type="modified residue" description="N5-methylglutamine" evidence="4">
    <location>
        <position position="249"/>
    </location>
</feature>
<protein>
    <recommendedName>
        <fullName evidence="4 5">Peptide chain release factor 2</fullName>
        <shortName evidence="4">RF-2</shortName>
    </recommendedName>
</protein>
<keyword evidence="2 4" id="KW-0488">Methylation</keyword>
<dbReference type="AlphaFoldDB" id="A0A7V8VF80"/>
<evidence type="ECO:0000256" key="6">
    <source>
        <dbReference type="SAM" id="Coils"/>
    </source>
</evidence>
<dbReference type="GO" id="GO:0005737">
    <property type="term" value="C:cytoplasm"/>
    <property type="evidence" value="ECO:0007669"/>
    <property type="project" value="UniProtKB-SubCell"/>
</dbReference>
<dbReference type="NCBIfam" id="TIGR00020">
    <property type="entry name" value="prfB"/>
    <property type="match status" value="1"/>
</dbReference>
<dbReference type="Pfam" id="PF03462">
    <property type="entry name" value="PCRF"/>
    <property type="match status" value="1"/>
</dbReference>
<evidence type="ECO:0000256" key="5">
    <source>
        <dbReference type="NCBIfam" id="TIGR00020"/>
    </source>
</evidence>
<accession>A0A7V8VF80</accession>
<reference evidence="8 9" key="1">
    <citation type="submission" date="2020-07" db="EMBL/GenBank/DDBJ databases">
        <title>Thermogemmata thermophila gen. nov., sp. nov., a novel moderate thermophilic planctomycete from a Kamchatka hot spring.</title>
        <authorList>
            <person name="Elcheninov A.G."/>
            <person name="Podosokorskaya O.A."/>
            <person name="Kovaleva O.L."/>
            <person name="Novikov A."/>
            <person name="Bonch-Osmolovskaya E.A."/>
            <person name="Toshchakov S.V."/>
            <person name="Kublanov I.V."/>
        </authorList>
    </citation>
    <scope>NUCLEOTIDE SEQUENCE [LARGE SCALE GENOMIC DNA]</scope>
    <source>
        <strain evidence="8 9">2918</strain>
    </source>
</reference>
<dbReference type="Proteomes" id="UP000542342">
    <property type="component" value="Unassembled WGS sequence"/>
</dbReference>
<comment type="subcellular location">
    <subcellularLocation>
        <location evidence="4">Cytoplasm</location>
    </subcellularLocation>
</comment>
<dbReference type="InterPro" id="IPR000352">
    <property type="entry name" value="Pep_chain_release_fac_I"/>
</dbReference>
<evidence type="ECO:0000313" key="8">
    <source>
        <dbReference type="EMBL" id="MBA2226919.1"/>
    </source>
</evidence>
<evidence type="ECO:0000256" key="3">
    <source>
        <dbReference type="ARBA" id="ARBA00022917"/>
    </source>
</evidence>
<sequence>MVSPELRRRTEELTARLQQLRDSLDLPARLAEREQLEARQSEPDFWSQPEKARSVIQQLKAINALLRPYEELQSSLGDLQAMMELAAEDPSLEAEWAALLDKAEKQYEAFELQTMMSGKHDAANALVSIKPGAGGTDACDWAEMLYRAYVRWAQRHGYTIEDVDEEPNLEGGIQSVSFKIVGPYAYGYMQSEIGVHRLVRISPFGSGDTRQTSFAAVDVLPELPDDIEIVIRDEDLEVQTFASGGPGGQHQNKTQSGVRLIHKPTGIRAESRTARSQHQNKENALRLLKSRLYAIEEQKRLGDLVKHYDAKGEIAFGSQIRSYVLHPYTLVRDEREGIDVKTPAVQDVLDGNFDPFMQAYLRHKATRQSRSAPLVGAKK</sequence>
<feature type="coiled-coil region" evidence="6">
    <location>
        <begin position="69"/>
        <end position="113"/>
    </location>
</feature>
<keyword evidence="4" id="KW-0963">Cytoplasm</keyword>
<dbReference type="InterPro" id="IPR045853">
    <property type="entry name" value="Pep_chain_release_fac_I_sf"/>
</dbReference>
<dbReference type="EMBL" id="JACEFB010000009">
    <property type="protein sequence ID" value="MBA2226919.1"/>
    <property type="molecule type" value="Genomic_DNA"/>
</dbReference>
<dbReference type="SMART" id="SM00937">
    <property type="entry name" value="PCRF"/>
    <property type="match status" value="1"/>
</dbReference>
<evidence type="ECO:0000313" key="9">
    <source>
        <dbReference type="Proteomes" id="UP000542342"/>
    </source>
</evidence>
<evidence type="ECO:0000256" key="4">
    <source>
        <dbReference type="HAMAP-Rule" id="MF_00094"/>
    </source>
</evidence>
<dbReference type="SUPFAM" id="SSF75620">
    <property type="entry name" value="Release factor"/>
    <property type="match status" value="1"/>
</dbReference>
<dbReference type="PANTHER" id="PTHR43116">
    <property type="entry name" value="PEPTIDE CHAIN RELEASE FACTOR 2"/>
    <property type="match status" value="1"/>
</dbReference>
<feature type="domain" description="Peptide chain release factor" evidence="7">
    <location>
        <begin position="84"/>
        <end position="192"/>
    </location>
</feature>
<comment type="caution">
    <text evidence="8">The sequence shown here is derived from an EMBL/GenBank/DDBJ whole genome shotgun (WGS) entry which is preliminary data.</text>
</comment>
<dbReference type="Gene3D" id="1.20.58.410">
    <property type="entry name" value="Release factor"/>
    <property type="match status" value="1"/>
</dbReference>
<name>A0A7V8VF80_9BACT</name>
<dbReference type="GO" id="GO:0016149">
    <property type="term" value="F:translation release factor activity, codon specific"/>
    <property type="evidence" value="ECO:0007669"/>
    <property type="project" value="UniProtKB-UniRule"/>
</dbReference>
<dbReference type="PANTHER" id="PTHR43116:SF3">
    <property type="entry name" value="CLASS I PEPTIDE CHAIN RELEASE FACTOR"/>
    <property type="match status" value="1"/>
</dbReference>
<dbReference type="Gene3D" id="3.30.160.20">
    <property type="match status" value="1"/>
</dbReference>
<keyword evidence="6" id="KW-0175">Coiled coil</keyword>
<proteinExistence type="inferred from homology"/>
<dbReference type="HAMAP" id="MF_00094">
    <property type="entry name" value="Rel_fac_2"/>
    <property type="match status" value="1"/>
</dbReference>
<dbReference type="Gene3D" id="3.30.70.1660">
    <property type="match status" value="1"/>
</dbReference>
<dbReference type="InterPro" id="IPR004374">
    <property type="entry name" value="PrfB"/>
</dbReference>
<organism evidence="8 9">
    <name type="scientific">Thermogemmata fonticola</name>
    <dbReference type="NCBI Taxonomy" id="2755323"/>
    <lineage>
        <taxon>Bacteria</taxon>
        <taxon>Pseudomonadati</taxon>
        <taxon>Planctomycetota</taxon>
        <taxon>Planctomycetia</taxon>
        <taxon>Gemmatales</taxon>
        <taxon>Gemmataceae</taxon>
        <taxon>Thermogemmata</taxon>
    </lineage>
</organism>
<comment type="PTM">
    <text evidence="4">Methylated by PrmC. Methylation increases the termination efficiency of RF2.</text>
</comment>
<comment type="similarity">
    <text evidence="1 4">Belongs to the prokaryotic/mitochondrial release factor family.</text>
</comment>